<accession>A0A2P8C9U1</accession>
<dbReference type="Gene3D" id="2.40.170.20">
    <property type="entry name" value="TonB-dependent receptor, beta-barrel domain"/>
    <property type="match status" value="1"/>
</dbReference>
<evidence type="ECO:0000313" key="14">
    <source>
        <dbReference type="EMBL" id="PSK81711.1"/>
    </source>
</evidence>
<keyword evidence="2 8" id="KW-0813">Transport</keyword>
<keyword evidence="14" id="KW-0675">Receptor</keyword>
<keyword evidence="3 8" id="KW-1134">Transmembrane beta strand</keyword>
<dbReference type="InterPro" id="IPR036942">
    <property type="entry name" value="Beta-barrel_TonB_sf"/>
</dbReference>
<evidence type="ECO:0000313" key="15">
    <source>
        <dbReference type="Proteomes" id="UP000240621"/>
    </source>
</evidence>
<dbReference type="PROSITE" id="PS52016">
    <property type="entry name" value="TONB_DEPENDENT_REC_3"/>
    <property type="match status" value="1"/>
</dbReference>
<evidence type="ECO:0000313" key="13">
    <source>
        <dbReference type="EMBL" id="GET21232.1"/>
    </source>
</evidence>
<evidence type="ECO:0000256" key="2">
    <source>
        <dbReference type="ARBA" id="ARBA00022448"/>
    </source>
</evidence>
<reference evidence="13 16" key="2">
    <citation type="submission" date="2019-10" db="EMBL/GenBank/DDBJ databases">
        <title>Prolixibacter strains distinguished by the presence of nitrate reductase genes were adept at nitrate-dependent anaerobic corrosion of metallic iron and carbon steel.</title>
        <authorList>
            <person name="Iino T."/>
            <person name="Shono N."/>
            <person name="Ito K."/>
            <person name="Nakamura R."/>
            <person name="Sueoka K."/>
            <person name="Harayama S."/>
            <person name="Ohkuma M."/>
        </authorList>
    </citation>
    <scope>NUCLEOTIDE SEQUENCE [LARGE SCALE GENOMIC DNA]</scope>
    <source>
        <strain evidence="13 16">MIC1-1</strain>
    </source>
</reference>
<evidence type="ECO:0000259" key="11">
    <source>
        <dbReference type="Pfam" id="PF00593"/>
    </source>
</evidence>
<dbReference type="Gene3D" id="2.170.130.10">
    <property type="entry name" value="TonB-dependent receptor, plug domain"/>
    <property type="match status" value="1"/>
</dbReference>
<feature type="domain" description="TonB-dependent receptor plug" evidence="12">
    <location>
        <begin position="46"/>
        <end position="136"/>
    </location>
</feature>
<dbReference type="GO" id="GO:0009279">
    <property type="term" value="C:cell outer membrane"/>
    <property type="evidence" value="ECO:0007669"/>
    <property type="project" value="UniProtKB-SubCell"/>
</dbReference>
<comment type="subcellular location">
    <subcellularLocation>
        <location evidence="1 8">Cell outer membrane</location>
        <topology evidence="1 8">Multi-pass membrane protein</topology>
    </subcellularLocation>
</comment>
<name>A0A2P8C9U1_9BACT</name>
<dbReference type="InterPro" id="IPR039426">
    <property type="entry name" value="TonB-dep_rcpt-like"/>
</dbReference>
<dbReference type="RefSeq" id="WP_106543011.1">
    <property type="nucleotide sequence ID" value="NZ_BLAU01000001.1"/>
</dbReference>
<dbReference type="PANTHER" id="PTHR30069">
    <property type="entry name" value="TONB-DEPENDENT OUTER MEMBRANE RECEPTOR"/>
    <property type="match status" value="1"/>
</dbReference>
<evidence type="ECO:0000256" key="9">
    <source>
        <dbReference type="RuleBase" id="RU003357"/>
    </source>
</evidence>
<dbReference type="InterPro" id="IPR012910">
    <property type="entry name" value="Plug_dom"/>
</dbReference>
<keyword evidence="5 9" id="KW-0798">TonB box</keyword>
<dbReference type="AlphaFoldDB" id="A0A2P8C9U1"/>
<dbReference type="EMBL" id="BLAU01000001">
    <property type="protein sequence ID" value="GET21232.1"/>
    <property type="molecule type" value="Genomic_DNA"/>
</dbReference>
<dbReference type="Pfam" id="PF00593">
    <property type="entry name" value="TonB_dep_Rec_b-barrel"/>
    <property type="match status" value="1"/>
</dbReference>
<dbReference type="SUPFAM" id="SSF56935">
    <property type="entry name" value="Porins"/>
    <property type="match status" value="1"/>
</dbReference>
<keyword evidence="6 8" id="KW-0472">Membrane</keyword>
<evidence type="ECO:0000256" key="10">
    <source>
        <dbReference type="SAM" id="SignalP"/>
    </source>
</evidence>
<feature type="domain" description="TonB-dependent receptor-like beta-barrel" evidence="11">
    <location>
        <begin position="165"/>
        <end position="648"/>
    </location>
</feature>
<organism evidence="14 15">
    <name type="scientific">Prolixibacter denitrificans</name>
    <dbReference type="NCBI Taxonomy" id="1541063"/>
    <lineage>
        <taxon>Bacteria</taxon>
        <taxon>Pseudomonadati</taxon>
        <taxon>Bacteroidota</taxon>
        <taxon>Bacteroidia</taxon>
        <taxon>Marinilabiliales</taxon>
        <taxon>Prolixibacteraceae</taxon>
        <taxon>Prolixibacter</taxon>
    </lineage>
</organism>
<evidence type="ECO:0000256" key="6">
    <source>
        <dbReference type="ARBA" id="ARBA00023136"/>
    </source>
</evidence>
<dbReference type="PANTHER" id="PTHR30069:SF49">
    <property type="entry name" value="OUTER MEMBRANE PROTEIN C"/>
    <property type="match status" value="1"/>
</dbReference>
<protein>
    <submittedName>
        <fullName evidence="14">Iron complex outermembrane receptor protein</fullName>
    </submittedName>
    <submittedName>
        <fullName evidence="13">TonB-dependent copper receptor</fullName>
    </submittedName>
</protein>
<feature type="chain" id="PRO_5015200830" evidence="10">
    <location>
        <begin position="21"/>
        <end position="687"/>
    </location>
</feature>
<sequence>MKKMYLVAVFLLIGIATTQAQTQPDTIAIEEVLVVSQQNLKGTDIDLKSIQIESPHDVGAIFRNQSGFGIIKKGNYGTEPILRGFKYSQLNVQFDGGVKSANACPNRMDPAISQISPEDIEKIEIVKGPYDMRYQSFGGLINIVSKRPVYHPNNPVDTKIDLGYQSNGNNYYGNINSLYAGKKFDFLLNAGYKDYGSYKSGNGTVIPSSFSRWDYTLKTGWNFSAKQRLQLTFRQGKASDVLYAGLPMDADFDKSTIGSLDYALSDVSKVVRNIKIKLYTSLVDHQMSTRRRPSWKMVEAVSPLKAQVYGGRTEFKLATGSRNTLYAGADFKEIAKQGNRNRKVIINPCTGVTLPSPMNVVDKIWQNSKRDNIGLFAENRLEVSKKVSWTAGLRADRTSYQINDPADDFKAQYNNNIQPEAKILPSVSSRLNWYINRDWSLQWAIAIAQRAPDLSEVFINHLSIGTDAYEYLGNPGLKAETNHQSDVRIEYNSDNLKVYGDAFYSYLTNYISARLDTSIHKKFMACNPPYGTKVFTNIDKAFMTGFEAGAEVKFLNNFTYSLSAAYTYAQNSTLNEPLPEIPPFTVNSFIAFKNKKVQTRIHGRFAADQNRVSKAFAESTTPGFSVFDWDFSYSPAKAVSINASVTNIFNVNYVEHLSRAYKNSGAETGSLYYEPGRSFHIGLRVTL</sequence>
<gene>
    <name evidence="13" type="primary">oprC</name>
    <name evidence="14" type="ORF">CLV93_108109</name>
    <name evidence="13" type="ORF">JCM18694_14780</name>
</gene>
<dbReference type="InterPro" id="IPR037066">
    <property type="entry name" value="Plug_dom_sf"/>
</dbReference>
<dbReference type="GO" id="GO:0015344">
    <property type="term" value="F:siderophore uptake transmembrane transporter activity"/>
    <property type="evidence" value="ECO:0007669"/>
    <property type="project" value="TreeGrafter"/>
</dbReference>
<evidence type="ECO:0000256" key="7">
    <source>
        <dbReference type="ARBA" id="ARBA00023237"/>
    </source>
</evidence>
<dbReference type="Pfam" id="PF07715">
    <property type="entry name" value="Plug"/>
    <property type="match status" value="1"/>
</dbReference>
<keyword evidence="16" id="KW-1185">Reference proteome</keyword>
<dbReference type="OrthoDB" id="9759247at2"/>
<proteinExistence type="inferred from homology"/>
<comment type="similarity">
    <text evidence="8 9">Belongs to the TonB-dependent receptor family.</text>
</comment>
<evidence type="ECO:0000256" key="1">
    <source>
        <dbReference type="ARBA" id="ARBA00004571"/>
    </source>
</evidence>
<comment type="caution">
    <text evidence="14">The sequence shown here is derived from an EMBL/GenBank/DDBJ whole genome shotgun (WGS) entry which is preliminary data.</text>
</comment>
<dbReference type="EMBL" id="PYGC01000008">
    <property type="protein sequence ID" value="PSK81711.1"/>
    <property type="molecule type" value="Genomic_DNA"/>
</dbReference>
<dbReference type="Proteomes" id="UP000240621">
    <property type="component" value="Unassembled WGS sequence"/>
</dbReference>
<evidence type="ECO:0000259" key="12">
    <source>
        <dbReference type="Pfam" id="PF07715"/>
    </source>
</evidence>
<dbReference type="CDD" id="cd01347">
    <property type="entry name" value="ligand_gated_channel"/>
    <property type="match status" value="1"/>
</dbReference>
<feature type="signal peptide" evidence="10">
    <location>
        <begin position="1"/>
        <end position="20"/>
    </location>
</feature>
<evidence type="ECO:0000256" key="3">
    <source>
        <dbReference type="ARBA" id="ARBA00022452"/>
    </source>
</evidence>
<reference evidence="14 15" key="1">
    <citation type="submission" date="2018-03" db="EMBL/GenBank/DDBJ databases">
        <title>Genomic Encyclopedia of Archaeal and Bacterial Type Strains, Phase II (KMG-II): from individual species to whole genera.</title>
        <authorList>
            <person name="Goeker M."/>
        </authorList>
    </citation>
    <scope>NUCLEOTIDE SEQUENCE [LARGE SCALE GENOMIC DNA]</scope>
    <source>
        <strain evidence="14 15">DSM 27267</strain>
    </source>
</reference>
<evidence type="ECO:0000313" key="16">
    <source>
        <dbReference type="Proteomes" id="UP000396862"/>
    </source>
</evidence>
<keyword evidence="4 8" id="KW-0812">Transmembrane</keyword>
<evidence type="ECO:0000256" key="8">
    <source>
        <dbReference type="PROSITE-ProRule" id="PRU01360"/>
    </source>
</evidence>
<dbReference type="InterPro" id="IPR000531">
    <property type="entry name" value="Beta-barrel_TonB"/>
</dbReference>
<dbReference type="Proteomes" id="UP000396862">
    <property type="component" value="Unassembled WGS sequence"/>
</dbReference>
<keyword evidence="7 8" id="KW-0998">Cell outer membrane</keyword>
<dbReference type="GO" id="GO:0044718">
    <property type="term" value="P:siderophore transmembrane transport"/>
    <property type="evidence" value="ECO:0007669"/>
    <property type="project" value="TreeGrafter"/>
</dbReference>
<keyword evidence="10" id="KW-0732">Signal</keyword>
<evidence type="ECO:0000256" key="4">
    <source>
        <dbReference type="ARBA" id="ARBA00022692"/>
    </source>
</evidence>
<evidence type="ECO:0000256" key="5">
    <source>
        <dbReference type="ARBA" id="ARBA00023077"/>
    </source>
</evidence>